<reference evidence="1 2" key="1">
    <citation type="journal article" date="2006" name="Nature">
        <title>Global trends of whole-genome duplications revealed by the ciliate Paramecium tetraurelia.</title>
        <authorList>
            <consortium name="Genoscope"/>
            <person name="Aury J.-M."/>
            <person name="Jaillon O."/>
            <person name="Duret L."/>
            <person name="Noel B."/>
            <person name="Jubin C."/>
            <person name="Porcel B.M."/>
            <person name="Segurens B."/>
            <person name="Daubin V."/>
            <person name="Anthouard V."/>
            <person name="Aiach N."/>
            <person name="Arnaiz O."/>
            <person name="Billaut A."/>
            <person name="Beisson J."/>
            <person name="Blanc I."/>
            <person name="Bouhouche K."/>
            <person name="Camara F."/>
            <person name="Duharcourt S."/>
            <person name="Guigo R."/>
            <person name="Gogendeau D."/>
            <person name="Katinka M."/>
            <person name="Keller A.-M."/>
            <person name="Kissmehl R."/>
            <person name="Klotz C."/>
            <person name="Koll F."/>
            <person name="Le Moue A."/>
            <person name="Lepere C."/>
            <person name="Malinsky S."/>
            <person name="Nowacki M."/>
            <person name="Nowak J.K."/>
            <person name="Plattner H."/>
            <person name="Poulain J."/>
            <person name="Ruiz F."/>
            <person name="Serrano V."/>
            <person name="Zagulski M."/>
            <person name="Dessen P."/>
            <person name="Betermier M."/>
            <person name="Weissenbach J."/>
            <person name="Scarpelli C."/>
            <person name="Schachter V."/>
            <person name="Sperling L."/>
            <person name="Meyer E."/>
            <person name="Cohen J."/>
            <person name="Wincker P."/>
        </authorList>
    </citation>
    <scope>NUCLEOTIDE SEQUENCE [LARGE SCALE GENOMIC DNA]</scope>
    <source>
        <strain evidence="1 2">Stock d4-2</strain>
    </source>
</reference>
<dbReference type="Proteomes" id="UP000000600">
    <property type="component" value="Unassembled WGS sequence"/>
</dbReference>
<organism evidence="1 2">
    <name type="scientific">Paramecium tetraurelia</name>
    <dbReference type="NCBI Taxonomy" id="5888"/>
    <lineage>
        <taxon>Eukaryota</taxon>
        <taxon>Sar</taxon>
        <taxon>Alveolata</taxon>
        <taxon>Ciliophora</taxon>
        <taxon>Intramacronucleata</taxon>
        <taxon>Oligohymenophorea</taxon>
        <taxon>Peniculida</taxon>
        <taxon>Parameciidae</taxon>
        <taxon>Paramecium</taxon>
    </lineage>
</organism>
<accession>A0CHW7</accession>
<sequence>MNSLIKKYFNQIAYGNFEPPLANPEKVLDVGNLILIISQYLNDKELLCFIQINKKIRQLSKECNQLNIRVLQIRLSKQTQILDNYIQNPEYLNTKHSRNYMFYSFNNLSMEQKQFIKIQDLLKKKKKHNSESQIQLQKQRIEQQEKPMEALQFKQINNQKSEEKKIELEKLISEVYSLLSDEEHRPLPKPAFKLNDITKNLCPIVQYQRVKQLAQKLKGSQQRDVNYI</sequence>
<evidence type="ECO:0008006" key="3">
    <source>
        <dbReference type="Google" id="ProtNLM"/>
    </source>
</evidence>
<keyword evidence="2" id="KW-1185">Reference proteome</keyword>
<protein>
    <recommendedName>
        <fullName evidence="3">F-box domain-containing protein</fullName>
    </recommendedName>
</protein>
<dbReference type="KEGG" id="ptm:GSPATT00038486001"/>
<name>A0CHW7_PARTE</name>
<dbReference type="GeneID" id="5023565"/>
<evidence type="ECO:0000313" key="2">
    <source>
        <dbReference type="Proteomes" id="UP000000600"/>
    </source>
</evidence>
<proteinExistence type="predicted"/>
<dbReference type="InParanoid" id="A0CHW7"/>
<dbReference type="OMA" id="CFIQINK"/>
<dbReference type="AlphaFoldDB" id="A0CHW7"/>
<evidence type="ECO:0000313" key="1">
    <source>
        <dbReference type="EMBL" id="CAK70384.1"/>
    </source>
</evidence>
<dbReference type="HOGENOM" id="CLU_1216775_0_0_1"/>
<dbReference type="OrthoDB" id="309775at2759"/>
<dbReference type="EMBL" id="CT868080">
    <property type="protein sequence ID" value="CAK70384.1"/>
    <property type="molecule type" value="Genomic_DNA"/>
</dbReference>
<gene>
    <name evidence="1" type="ORF">GSPATT00038486001</name>
</gene>
<dbReference type="RefSeq" id="XP_001437781.1">
    <property type="nucleotide sequence ID" value="XM_001437744.2"/>
</dbReference>